<sequence length="202" mass="22440">MRHQLRAQSIVGFASLVNELGGNPLRLLQAAGLDPAQLERPDIYISHRAFIQLLENAADELICPDFGLRLLDRQDLSVLGPIAVAARHAADLREALDCFARYIHVQGSALRLYLLPQADPGQVMIAVDLRLRRQIARRQQMELAIGLAYKAIDLLTAGKCDPLAICLPHTRIAPLRSYRQRLRGALLFEQPLAGILNFAPRS</sequence>
<dbReference type="PANTHER" id="PTHR47894">
    <property type="entry name" value="HTH-TYPE TRANSCRIPTIONAL REGULATOR GADX"/>
    <property type="match status" value="1"/>
</dbReference>
<proteinExistence type="predicted"/>
<gene>
    <name evidence="3" type="ORF">IPN75_08990</name>
</gene>
<dbReference type="GO" id="GO:0003700">
    <property type="term" value="F:DNA-binding transcription factor activity"/>
    <property type="evidence" value="ECO:0007669"/>
    <property type="project" value="TreeGrafter"/>
</dbReference>
<dbReference type="Pfam" id="PF12625">
    <property type="entry name" value="Arabinose_bd"/>
    <property type="match status" value="1"/>
</dbReference>
<evidence type="ECO:0000256" key="1">
    <source>
        <dbReference type="ARBA" id="ARBA00023125"/>
    </source>
</evidence>
<dbReference type="GO" id="GO:0000976">
    <property type="term" value="F:transcription cis-regulatory region binding"/>
    <property type="evidence" value="ECO:0007669"/>
    <property type="project" value="TreeGrafter"/>
</dbReference>
<evidence type="ECO:0000313" key="3">
    <source>
        <dbReference type="EMBL" id="MBK8890525.1"/>
    </source>
</evidence>
<organism evidence="3 4">
    <name type="scientific">Candidatus Dechloromonas phosphorivorans</name>
    <dbReference type="NCBI Taxonomy" id="2899244"/>
    <lineage>
        <taxon>Bacteria</taxon>
        <taxon>Pseudomonadati</taxon>
        <taxon>Pseudomonadota</taxon>
        <taxon>Betaproteobacteria</taxon>
        <taxon>Rhodocyclales</taxon>
        <taxon>Azonexaceae</taxon>
        <taxon>Dechloromonas</taxon>
    </lineage>
</organism>
<comment type="caution">
    <text evidence="3">The sequence shown here is derived from an EMBL/GenBank/DDBJ whole genome shotgun (WGS) entry which is preliminary data.</text>
</comment>
<feature type="domain" description="HTH-type transcriptional regulator AraC-type N-terminal" evidence="2">
    <location>
        <begin position="21"/>
        <end position="195"/>
    </location>
</feature>
<dbReference type="EMBL" id="JADKBR010000008">
    <property type="protein sequence ID" value="MBK8890525.1"/>
    <property type="molecule type" value="Genomic_DNA"/>
</dbReference>
<dbReference type="Proteomes" id="UP000808146">
    <property type="component" value="Unassembled WGS sequence"/>
</dbReference>
<name>A0A9D7QN21_9RHOO</name>
<accession>A0A9D7QN21</accession>
<keyword evidence="1" id="KW-0238">DNA-binding</keyword>
<dbReference type="AlphaFoldDB" id="A0A9D7QN21"/>
<dbReference type="GO" id="GO:0005829">
    <property type="term" value="C:cytosol"/>
    <property type="evidence" value="ECO:0007669"/>
    <property type="project" value="TreeGrafter"/>
</dbReference>
<protein>
    <submittedName>
        <fullName evidence="3">AraC family transcriptional regulator</fullName>
    </submittedName>
</protein>
<dbReference type="InterPro" id="IPR032687">
    <property type="entry name" value="AraC-type_N"/>
</dbReference>
<reference evidence="3" key="1">
    <citation type="submission" date="2020-10" db="EMBL/GenBank/DDBJ databases">
        <title>Connecting structure to function with the recovery of over 1000 high-quality activated sludge metagenome-assembled genomes encoding full-length rRNA genes using long-read sequencing.</title>
        <authorList>
            <person name="Singleton C.M."/>
            <person name="Petriglieri F."/>
            <person name="Kristensen J.M."/>
            <person name="Kirkegaard R.H."/>
            <person name="Michaelsen T.Y."/>
            <person name="Andersen M.H."/>
            <person name="Karst S.M."/>
            <person name="Dueholm M.S."/>
            <person name="Nielsen P.H."/>
            <person name="Albertsen M."/>
        </authorList>
    </citation>
    <scope>NUCLEOTIDE SEQUENCE</scope>
    <source>
        <strain evidence="3">OdNE_18-Q3-R46-58_BAT3C.305</strain>
    </source>
</reference>
<evidence type="ECO:0000313" key="4">
    <source>
        <dbReference type="Proteomes" id="UP000808146"/>
    </source>
</evidence>
<dbReference type="PANTHER" id="PTHR47894:SF4">
    <property type="entry name" value="HTH-TYPE TRANSCRIPTIONAL REGULATOR GADX"/>
    <property type="match status" value="1"/>
</dbReference>
<evidence type="ECO:0000259" key="2">
    <source>
        <dbReference type="Pfam" id="PF12625"/>
    </source>
</evidence>